<protein>
    <submittedName>
        <fullName evidence="2">Uncharacterized protein</fullName>
    </submittedName>
</protein>
<reference evidence="2 3" key="1">
    <citation type="submission" date="2019-09" db="EMBL/GenBank/DDBJ databases">
        <title>Whole genome sequences of isolates from the Mars Exploration Rovers.</title>
        <authorList>
            <person name="Seuylemezian A."/>
            <person name="Vaishampayan P."/>
        </authorList>
    </citation>
    <scope>NUCLEOTIDE SEQUENCE [LARGE SCALE GENOMIC DNA]</scope>
    <source>
        <strain evidence="2 3">MER_TA_151</strain>
    </source>
</reference>
<name>A0A5J5HRN9_9BACI</name>
<dbReference type="RefSeq" id="WP_150440384.1">
    <property type="nucleotide sequence ID" value="NZ_VYKL01000018.1"/>
</dbReference>
<keyword evidence="1" id="KW-0732">Signal</keyword>
<feature type="signal peptide" evidence="1">
    <location>
        <begin position="1"/>
        <end position="19"/>
    </location>
</feature>
<feature type="chain" id="PRO_5038605575" evidence="1">
    <location>
        <begin position="20"/>
        <end position="86"/>
    </location>
</feature>
<dbReference type="Proteomes" id="UP000326671">
    <property type="component" value="Unassembled WGS sequence"/>
</dbReference>
<dbReference type="OrthoDB" id="2943498at2"/>
<dbReference type="EMBL" id="VYKL01000018">
    <property type="protein sequence ID" value="KAA9023984.1"/>
    <property type="molecule type" value="Genomic_DNA"/>
</dbReference>
<proteinExistence type="predicted"/>
<dbReference type="AlphaFoldDB" id="A0A5J5HRN9"/>
<accession>A0A5J5HRN9</accession>
<evidence type="ECO:0000313" key="2">
    <source>
        <dbReference type="EMBL" id="KAA9023984.1"/>
    </source>
</evidence>
<organism evidence="2 3">
    <name type="scientific">Niallia endozanthoxylica</name>
    <dbReference type="NCBI Taxonomy" id="2036016"/>
    <lineage>
        <taxon>Bacteria</taxon>
        <taxon>Bacillati</taxon>
        <taxon>Bacillota</taxon>
        <taxon>Bacilli</taxon>
        <taxon>Bacillales</taxon>
        <taxon>Bacillaceae</taxon>
        <taxon>Niallia</taxon>
    </lineage>
</organism>
<sequence>MKIKIAVCLSIFFLLFSSAWLLQKQEPNHQETTLNEMESDINNLNAVPINVEYSQLNTNVNTGMSNVQWKLSEPFKPREYVRIIEP</sequence>
<keyword evidence="3" id="KW-1185">Reference proteome</keyword>
<gene>
    <name evidence="2" type="ORF">F4V44_12705</name>
</gene>
<evidence type="ECO:0000256" key="1">
    <source>
        <dbReference type="SAM" id="SignalP"/>
    </source>
</evidence>
<comment type="caution">
    <text evidence="2">The sequence shown here is derived from an EMBL/GenBank/DDBJ whole genome shotgun (WGS) entry which is preliminary data.</text>
</comment>
<evidence type="ECO:0000313" key="3">
    <source>
        <dbReference type="Proteomes" id="UP000326671"/>
    </source>
</evidence>